<reference evidence="2" key="2">
    <citation type="submission" date="2019-10" db="EMBL/GenBank/DDBJ databases">
        <authorList>
            <consortium name="NCBI Genome Project"/>
        </authorList>
    </citation>
    <scope>NUCLEOTIDE SEQUENCE</scope>
    <source>
        <strain evidence="2">NI907</strain>
    </source>
</reference>
<dbReference type="OrthoDB" id="10303229at2759"/>
<sequence length="97" mass="11001">MCYGWYEYLLKCMQCGSTYGSRYNVRKCALEKSQKSCSRPGAPGGRLKVTKIEDDVKLDWACENCKHNGKGGSTGQTNSRVKPLVWNNQINNWSSTW</sequence>
<evidence type="ECO:0000313" key="1">
    <source>
        <dbReference type="Proteomes" id="UP000515153"/>
    </source>
</evidence>
<protein>
    <submittedName>
        <fullName evidence="2">Uncharacterized protein</fullName>
    </submittedName>
</protein>
<dbReference type="RefSeq" id="XP_030987828.1">
    <property type="nucleotide sequence ID" value="XM_031121116.1"/>
</dbReference>
<dbReference type="GeneID" id="41956030"/>
<name>A0A6P8BKI2_PYRGI</name>
<reference evidence="2" key="3">
    <citation type="submission" date="2025-08" db="UniProtKB">
        <authorList>
            <consortium name="RefSeq"/>
        </authorList>
    </citation>
    <scope>IDENTIFICATION</scope>
    <source>
        <strain evidence="2">NI907</strain>
    </source>
</reference>
<accession>A0A6P8BKI2</accession>
<dbReference type="Proteomes" id="UP000515153">
    <property type="component" value="Unplaced"/>
</dbReference>
<reference evidence="2" key="1">
    <citation type="journal article" date="2019" name="Mol. Biol. Evol.">
        <title>Blast fungal genomes show frequent chromosomal changes, gene gains and losses, and effector gene turnover.</title>
        <authorList>
            <person name="Gomez Luciano L.B."/>
            <person name="Jason Tsai I."/>
            <person name="Chuma I."/>
            <person name="Tosa Y."/>
            <person name="Chen Y.H."/>
            <person name="Li J.Y."/>
            <person name="Li M.Y."/>
            <person name="Jade Lu M.Y."/>
            <person name="Nakayashiki H."/>
            <person name="Li W.H."/>
        </authorList>
    </citation>
    <scope>NUCLEOTIDE SEQUENCE</scope>
    <source>
        <strain evidence="2">NI907</strain>
    </source>
</reference>
<gene>
    <name evidence="2" type="ORF">PgNI_01039</name>
</gene>
<dbReference type="KEGG" id="pgri:PgNI_01039"/>
<keyword evidence="1" id="KW-1185">Reference proteome</keyword>
<proteinExistence type="predicted"/>
<dbReference type="AlphaFoldDB" id="A0A6P8BKI2"/>
<evidence type="ECO:0000313" key="2">
    <source>
        <dbReference type="RefSeq" id="XP_030987828.1"/>
    </source>
</evidence>
<organism evidence="1 2">
    <name type="scientific">Pyricularia grisea</name>
    <name type="common">Crabgrass-specific blast fungus</name>
    <name type="synonym">Magnaporthe grisea</name>
    <dbReference type="NCBI Taxonomy" id="148305"/>
    <lineage>
        <taxon>Eukaryota</taxon>
        <taxon>Fungi</taxon>
        <taxon>Dikarya</taxon>
        <taxon>Ascomycota</taxon>
        <taxon>Pezizomycotina</taxon>
        <taxon>Sordariomycetes</taxon>
        <taxon>Sordariomycetidae</taxon>
        <taxon>Magnaporthales</taxon>
        <taxon>Pyriculariaceae</taxon>
        <taxon>Pyricularia</taxon>
    </lineage>
</organism>